<keyword evidence="8" id="KW-1185">Reference proteome</keyword>
<dbReference type="PATRIC" id="fig|1304284.3.peg.2423"/>
<evidence type="ECO:0000313" key="7">
    <source>
        <dbReference type="EMBL" id="EOC99464.1"/>
    </source>
</evidence>
<evidence type="ECO:0000256" key="2">
    <source>
        <dbReference type="ARBA" id="ARBA00006962"/>
    </source>
</evidence>
<proteinExistence type="inferred from homology"/>
<accession>R1CAX7</accession>
<dbReference type="SUPFAM" id="SSF53756">
    <property type="entry name" value="UDP-Glycosyltransferase/glycogen phosphorylase"/>
    <property type="match status" value="1"/>
</dbReference>
<reference evidence="7 8" key="1">
    <citation type="journal article" date="2015" name="Geomicrobiol. J.">
        <title>Caldisalinibacter kiritimatiensis gen. nov., sp. nov., a moderately thermohalophilic thiosulfate-reducing bacterium from a hypersaline microbial mat.</title>
        <authorList>
            <person name="Ben Hania W."/>
            <person name="Joseph M."/>
            <person name="Fiebig A."/>
            <person name="Bunk B."/>
            <person name="Klenk H.-P."/>
            <person name="Fardeau M.-L."/>
            <person name="Spring S."/>
        </authorList>
    </citation>
    <scope>NUCLEOTIDE SEQUENCE [LARGE SCALE GENOMIC DNA]</scope>
    <source>
        <strain evidence="7 8">L21-TH-D2</strain>
    </source>
</reference>
<evidence type="ECO:0000256" key="3">
    <source>
        <dbReference type="ARBA" id="ARBA00022676"/>
    </source>
</evidence>
<comment type="similarity">
    <text evidence="2">Belongs to the glycosyltransferase 28 family.</text>
</comment>
<dbReference type="InterPro" id="IPR050519">
    <property type="entry name" value="Glycosyltransf_28_UgtP"/>
</dbReference>
<dbReference type="PANTHER" id="PTHR43025:SF3">
    <property type="entry name" value="MONOGALACTOSYLDIACYLGLYCEROL SYNTHASE 1, CHLOROPLASTIC"/>
    <property type="match status" value="1"/>
</dbReference>
<evidence type="ECO:0000313" key="8">
    <source>
        <dbReference type="Proteomes" id="UP000013378"/>
    </source>
</evidence>
<comment type="subcellular location">
    <subcellularLocation>
        <location evidence="1">Membrane</location>
    </subcellularLocation>
</comment>
<dbReference type="STRING" id="1304284.L21TH_2469"/>
<dbReference type="EMBL" id="ARZA01000269">
    <property type="protein sequence ID" value="EOC99464.1"/>
    <property type="molecule type" value="Genomic_DNA"/>
</dbReference>
<feature type="domain" description="Diacylglycerol glucosyltransferase N-terminal" evidence="6">
    <location>
        <begin position="15"/>
        <end position="178"/>
    </location>
</feature>
<dbReference type="GO" id="GO:0016758">
    <property type="term" value="F:hexosyltransferase activity"/>
    <property type="evidence" value="ECO:0007669"/>
    <property type="project" value="InterPro"/>
</dbReference>
<protein>
    <submittedName>
        <fullName evidence="7">Putative glycosyl transferase</fullName>
    </submittedName>
</protein>
<organism evidence="7 8">
    <name type="scientific">Caldisalinibacter kiritimatiensis</name>
    <dbReference type="NCBI Taxonomy" id="1304284"/>
    <lineage>
        <taxon>Bacteria</taxon>
        <taxon>Bacillati</taxon>
        <taxon>Bacillota</taxon>
        <taxon>Tissierellia</taxon>
        <taxon>Tissierellales</taxon>
        <taxon>Thermohalobacteraceae</taxon>
        <taxon>Caldisalinibacter</taxon>
    </lineage>
</organism>
<dbReference type="GO" id="GO:0009247">
    <property type="term" value="P:glycolipid biosynthetic process"/>
    <property type="evidence" value="ECO:0007669"/>
    <property type="project" value="InterPro"/>
</dbReference>
<dbReference type="InterPro" id="IPR009695">
    <property type="entry name" value="Diacylglyc_glucosyltr_N"/>
</dbReference>
<dbReference type="Gene3D" id="3.40.50.2000">
    <property type="entry name" value="Glycogen Phosphorylase B"/>
    <property type="match status" value="1"/>
</dbReference>
<dbReference type="RefSeq" id="WP_006317005.1">
    <property type="nucleotide sequence ID" value="NZ_ARZA01000269.1"/>
</dbReference>
<feature type="domain" description="Glycosyl transferase family 28 C-terminal" evidence="5">
    <location>
        <begin position="198"/>
        <end position="345"/>
    </location>
</feature>
<dbReference type="OrthoDB" id="9815663at2"/>
<dbReference type="Pfam" id="PF06925">
    <property type="entry name" value="MGDG_synth"/>
    <property type="match status" value="1"/>
</dbReference>
<dbReference type="PANTHER" id="PTHR43025">
    <property type="entry name" value="MONOGALACTOSYLDIACYLGLYCEROL SYNTHASE"/>
    <property type="match status" value="1"/>
</dbReference>
<dbReference type="GO" id="GO:0016020">
    <property type="term" value="C:membrane"/>
    <property type="evidence" value="ECO:0007669"/>
    <property type="project" value="UniProtKB-SubCell"/>
</dbReference>
<keyword evidence="4 7" id="KW-0808">Transferase</keyword>
<evidence type="ECO:0000256" key="1">
    <source>
        <dbReference type="ARBA" id="ARBA00004370"/>
    </source>
</evidence>
<evidence type="ECO:0000259" key="6">
    <source>
        <dbReference type="Pfam" id="PF06925"/>
    </source>
</evidence>
<dbReference type="AlphaFoldDB" id="R1CAX7"/>
<name>R1CAX7_9FIRM</name>
<evidence type="ECO:0000256" key="4">
    <source>
        <dbReference type="ARBA" id="ARBA00022679"/>
    </source>
</evidence>
<dbReference type="Pfam" id="PF04101">
    <property type="entry name" value="Glyco_tran_28_C"/>
    <property type="match status" value="1"/>
</dbReference>
<dbReference type="Proteomes" id="UP000013378">
    <property type="component" value="Unassembled WGS sequence"/>
</dbReference>
<dbReference type="eggNOG" id="COG0707">
    <property type="taxonomic scope" value="Bacteria"/>
</dbReference>
<dbReference type="InterPro" id="IPR007235">
    <property type="entry name" value="Glyco_trans_28_C"/>
</dbReference>
<keyword evidence="3" id="KW-0328">Glycosyltransferase</keyword>
<evidence type="ECO:0000259" key="5">
    <source>
        <dbReference type="Pfam" id="PF04101"/>
    </source>
</evidence>
<gene>
    <name evidence="7" type="ORF">L21TH_2469</name>
</gene>
<comment type="caution">
    <text evidence="7">The sequence shown here is derived from an EMBL/GenBank/DDBJ whole genome shotgun (WGS) entry which is preliminary data.</text>
</comment>
<sequence>MNKILIFTASTGGGHNQVAKSLESEFKAKGYDVVKLDVLKEISKVLDVLIADGYRVLATNMPKMYGGLYKISDKERINNRITKLFTKITSDKVYDIIKKNSPDLIIGTHPFIVNVIGRLKENRRINLPFISVVTDFQAHQTYINKHVDAYITGSCYTEKSLIKRGIPREKIYPYGIPVRREFLQSKSTQRRKKDKYFTVLLMGGSMGVKSMKKALKNLVKCTHPLRIIAICGNNQALKKSIEKKYVSTYKDKKIFVYGYTQKVPQLMDVSDIIITKPGGITVSESIIKNIPMIIPYYIPGQEEENAQFLVDSEAAIKVDEMKEIGYVIDYLIENPEKLEEMRNNMKKIANTHSLDSILELSNRLIKQYKYEWGIANEG</sequence>